<evidence type="ECO:0000256" key="5">
    <source>
        <dbReference type="ARBA" id="ARBA00022839"/>
    </source>
</evidence>
<keyword evidence="5" id="KW-0269">Exonuclease</keyword>
<keyword evidence="3" id="KW-0540">Nuclease</keyword>
<dbReference type="Proteomes" id="UP000887226">
    <property type="component" value="Unassembled WGS sequence"/>
</dbReference>
<dbReference type="OrthoDB" id="206335at2759"/>
<dbReference type="SMART" id="SM00479">
    <property type="entry name" value="EXOIII"/>
    <property type="match status" value="1"/>
</dbReference>
<dbReference type="GO" id="GO:0003676">
    <property type="term" value="F:nucleic acid binding"/>
    <property type="evidence" value="ECO:0007669"/>
    <property type="project" value="InterPro"/>
</dbReference>
<feature type="domain" description="Exonuclease" evidence="8">
    <location>
        <begin position="340"/>
        <end position="506"/>
    </location>
</feature>
<dbReference type="InterPro" id="IPR012337">
    <property type="entry name" value="RNaseH-like_sf"/>
</dbReference>
<evidence type="ECO:0000256" key="7">
    <source>
        <dbReference type="SAM" id="MobiDB-lite"/>
    </source>
</evidence>
<dbReference type="GO" id="GO:0005634">
    <property type="term" value="C:nucleus"/>
    <property type="evidence" value="ECO:0007669"/>
    <property type="project" value="UniProtKB-SubCell"/>
</dbReference>
<evidence type="ECO:0000256" key="1">
    <source>
        <dbReference type="ARBA" id="ARBA00004123"/>
    </source>
</evidence>
<evidence type="ECO:0000313" key="9">
    <source>
        <dbReference type="EMBL" id="KAG9245563.1"/>
    </source>
</evidence>
<dbReference type="Pfam" id="PF00929">
    <property type="entry name" value="RNase_T"/>
    <property type="match status" value="1"/>
</dbReference>
<comment type="similarity">
    <text evidence="2">Belongs to the REXO1/REXO3 family.</text>
</comment>
<dbReference type="AlphaFoldDB" id="A0A9P8CFU9"/>
<evidence type="ECO:0000259" key="8">
    <source>
        <dbReference type="SMART" id="SM00479"/>
    </source>
</evidence>
<dbReference type="SUPFAM" id="SSF53098">
    <property type="entry name" value="Ribonuclease H-like"/>
    <property type="match status" value="1"/>
</dbReference>
<dbReference type="PANTHER" id="PTHR12801">
    <property type="entry name" value="RNA EXONUCLEASE REXO1 / RECO3 FAMILY MEMBER-RELATED"/>
    <property type="match status" value="1"/>
</dbReference>
<sequence>MASPDISLPQNPEVPEVLPGAFINKRKRDDQGEQDEEKDTSTPGMGQALAPLRPTDLPEFNLTSQRSASQDYGRPQSKSGNCTASQEPVRKKAKKLPKPSSGNYPEIKCAMEQSRLNSAIKISDLQNLVLYILADGTAPQFVSVRHRNQIRKVVVLMVPGIERQMFDPKYDATKKDYSSPDQYYPKELKEENLSPELQAFAEMFDHMWPCKTPGDDKMSKMHSPLQAMLTAQMPKSREDKRSGGKHGKGPSAAKEVEGWKNTRTRVAEFLLTPEELLENEYVGHPAMCSNEDEKKILMEQRQLAGLSKDHGWVDTSVKAYSDGDVPEASIESGSLTAGREILAMDCEMCMTGENEFSLTRISIVSWDGSVLLDELVVPDKPIIDYVTQYSGITKEMLASVTTSLADIQQKLLQMITSHTILLGHSLNSDMTALKMTHPFIIDTAILYPHPRGPPLKSSLKWLAQKYLNKEIQKGHGETGPGAGHNSIEDAKTCLDLLKQKCEKGKHWGTGAATAESIFKRISRTGIKYKSQGGFAVATPMDARSSAAIDWGDIKKGPGSAATFGIGCKNDEDVVKGVIRAVKGDPDGLEISGGGVDFVWARMRELEALKGWWNKNRVVIPTAAASVIQPVAVEAVIVTEASVASSGPPVDDIALAAFIKQQGAGGDLSNAKKQTPTVEANTTHPKALPPPQSPDSKSSAALSAATGALSARIAEIHASLPPCTALIVYSGNGDPREMSRMNAMRQQFRREYKVKKWDQLSVKWTDDEEQELKRATAAARNGIAFMTVK</sequence>
<organism evidence="9 10">
    <name type="scientific">Calycina marina</name>
    <dbReference type="NCBI Taxonomy" id="1763456"/>
    <lineage>
        <taxon>Eukaryota</taxon>
        <taxon>Fungi</taxon>
        <taxon>Dikarya</taxon>
        <taxon>Ascomycota</taxon>
        <taxon>Pezizomycotina</taxon>
        <taxon>Leotiomycetes</taxon>
        <taxon>Helotiales</taxon>
        <taxon>Pezizellaceae</taxon>
        <taxon>Calycina</taxon>
    </lineage>
</organism>
<dbReference type="GO" id="GO:0004527">
    <property type="term" value="F:exonuclease activity"/>
    <property type="evidence" value="ECO:0007669"/>
    <property type="project" value="UniProtKB-KW"/>
</dbReference>
<keyword evidence="4" id="KW-0378">Hydrolase</keyword>
<evidence type="ECO:0000256" key="4">
    <source>
        <dbReference type="ARBA" id="ARBA00022801"/>
    </source>
</evidence>
<dbReference type="CDD" id="cd06145">
    <property type="entry name" value="REX1_like"/>
    <property type="match status" value="1"/>
</dbReference>
<evidence type="ECO:0000256" key="2">
    <source>
        <dbReference type="ARBA" id="ARBA00006357"/>
    </source>
</evidence>
<feature type="region of interest" description="Disordered" evidence="7">
    <location>
        <begin position="1"/>
        <end position="105"/>
    </location>
</feature>
<dbReference type="EMBL" id="MU253841">
    <property type="protein sequence ID" value="KAG9245563.1"/>
    <property type="molecule type" value="Genomic_DNA"/>
</dbReference>
<evidence type="ECO:0000313" key="10">
    <source>
        <dbReference type="Proteomes" id="UP000887226"/>
    </source>
</evidence>
<feature type="compositionally biased region" description="Polar residues" evidence="7">
    <location>
        <begin position="61"/>
        <end position="86"/>
    </location>
</feature>
<evidence type="ECO:0000256" key="6">
    <source>
        <dbReference type="ARBA" id="ARBA00023242"/>
    </source>
</evidence>
<name>A0A9P8CFU9_9HELO</name>
<reference evidence="9" key="1">
    <citation type="journal article" date="2021" name="IMA Fungus">
        <title>Genomic characterization of three marine fungi, including Emericellopsis atlantica sp. nov. with signatures of a generalist lifestyle and marine biomass degradation.</title>
        <authorList>
            <person name="Hagestad O.C."/>
            <person name="Hou L."/>
            <person name="Andersen J.H."/>
            <person name="Hansen E.H."/>
            <person name="Altermark B."/>
            <person name="Li C."/>
            <person name="Kuhnert E."/>
            <person name="Cox R.J."/>
            <person name="Crous P.W."/>
            <person name="Spatafora J.W."/>
            <person name="Lail K."/>
            <person name="Amirebrahimi M."/>
            <person name="Lipzen A."/>
            <person name="Pangilinan J."/>
            <person name="Andreopoulos W."/>
            <person name="Hayes R.D."/>
            <person name="Ng V."/>
            <person name="Grigoriev I.V."/>
            <person name="Jackson S.A."/>
            <person name="Sutton T.D.S."/>
            <person name="Dobson A.D.W."/>
            <person name="Rama T."/>
        </authorList>
    </citation>
    <scope>NUCLEOTIDE SEQUENCE</scope>
    <source>
        <strain evidence="9">TRa3180A</strain>
    </source>
</reference>
<dbReference type="FunFam" id="3.30.420.10:FF:000019">
    <property type="entry name" value="RNA exonuclease NEF-sp"/>
    <property type="match status" value="1"/>
</dbReference>
<feature type="region of interest" description="Disordered" evidence="7">
    <location>
        <begin position="665"/>
        <end position="700"/>
    </location>
</feature>
<gene>
    <name evidence="9" type="ORF">BJ878DRAFT_500993</name>
</gene>
<dbReference type="InterPro" id="IPR034922">
    <property type="entry name" value="REX1-like_exo"/>
</dbReference>
<comment type="subcellular location">
    <subcellularLocation>
        <location evidence="1">Nucleus</location>
    </subcellularLocation>
</comment>
<dbReference type="InterPro" id="IPR036397">
    <property type="entry name" value="RNaseH_sf"/>
</dbReference>
<feature type="region of interest" description="Disordered" evidence="7">
    <location>
        <begin position="231"/>
        <end position="256"/>
    </location>
</feature>
<dbReference type="Gene3D" id="3.30.420.10">
    <property type="entry name" value="Ribonuclease H-like superfamily/Ribonuclease H"/>
    <property type="match status" value="1"/>
</dbReference>
<proteinExistence type="inferred from homology"/>
<dbReference type="InterPro" id="IPR047021">
    <property type="entry name" value="REXO1/3/4-like"/>
</dbReference>
<dbReference type="PANTHER" id="PTHR12801:SF115">
    <property type="entry name" value="FI18136P1-RELATED"/>
    <property type="match status" value="1"/>
</dbReference>
<dbReference type="InterPro" id="IPR013520">
    <property type="entry name" value="Ribonucl_H"/>
</dbReference>
<evidence type="ECO:0000256" key="3">
    <source>
        <dbReference type="ARBA" id="ARBA00022722"/>
    </source>
</evidence>
<keyword evidence="10" id="KW-1185">Reference proteome</keyword>
<feature type="compositionally biased region" description="Polar residues" evidence="7">
    <location>
        <begin position="670"/>
        <end position="683"/>
    </location>
</feature>
<comment type="caution">
    <text evidence="9">The sequence shown here is derived from an EMBL/GenBank/DDBJ whole genome shotgun (WGS) entry which is preliminary data.</text>
</comment>
<protein>
    <recommendedName>
        <fullName evidence="8">Exonuclease domain-containing protein</fullName>
    </recommendedName>
</protein>
<accession>A0A9P8CFU9</accession>
<keyword evidence="6" id="KW-0539">Nucleus</keyword>